<keyword evidence="4" id="KW-1185">Reference proteome</keyword>
<accession>A0A8S9ZUC0</accession>
<reference evidence="3" key="1">
    <citation type="journal article" date="2020" name="Ecol. Evol.">
        <title>Genome structure and content of the rice root-knot nematode (Meloidogyne graminicola).</title>
        <authorList>
            <person name="Phan N.T."/>
            <person name="Danchin E.G.J."/>
            <person name="Klopp C."/>
            <person name="Perfus-Barbeoch L."/>
            <person name="Kozlowski D.K."/>
            <person name="Koutsovoulos G.D."/>
            <person name="Lopez-Roques C."/>
            <person name="Bouchez O."/>
            <person name="Zahm M."/>
            <person name="Besnard G."/>
            <person name="Bellafiore S."/>
        </authorList>
    </citation>
    <scope>NUCLEOTIDE SEQUENCE</scope>
    <source>
        <strain evidence="3">VN-18</strain>
    </source>
</reference>
<feature type="signal peptide" evidence="2">
    <location>
        <begin position="1"/>
        <end position="21"/>
    </location>
</feature>
<evidence type="ECO:0000256" key="1">
    <source>
        <dbReference type="SAM" id="MobiDB-lite"/>
    </source>
</evidence>
<feature type="region of interest" description="Disordered" evidence="1">
    <location>
        <begin position="313"/>
        <end position="335"/>
    </location>
</feature>
<feature type="region of interest" description="Disordered" evidence="1">
    <location>
        <begin position="26"/>
        <end position="48"/>
    </location>
</feature>
<proteinExistence type="predicted"/>
<evidence type="ECO:0000256" key="2">
    <source>
        <dbReference type="SAM" id="SignalP"/>
    </source>
</evidence>
<keyword evidence="2" id="KW-0732">Signal</keyword>
<comment type="caution">
    <text evidence="3">The sequence shown here is derived from an EMBL/GenBank/DDBJ whole genome shotgun (WGS) entry which is preliminary data.</text>
</comment>
<feature type="compositionally biased region" description="Acidic residues" evidence="1">
    <location>
        <begin position="320"/>
        <end position="335"/>
    </location>
</feature>
<name>A0A8S9ZUC0_9BILA</name>
<dbReference type="AlphaFoldDB" id="A0A8S9ZUC0"/>
<feature type="chain" id="PRO_5035719131" evidence="2">
    <location>
        <begin position="22"/>
        <end position="335"/>
    </location>
</feature>
<gene>
    <name evidence="3" type="ORF">Mgra_00003809</name>
</gene>
<evidence type="ECO:0000313" key="3">
    <source>
        <dbReference type="EMBL" id="KAF7636866.1"/>
    </source>
</evidence>
<dbReference type="Proteomes" id="UP000605970">
    <property type="component" value="Unassembled WGS sequence"/>
</dbReference>
<dbReference type="EMBL" id="JABEBT010000026">
    <property type="protein sequence ID" value="KAF7636866.1"/>
    <property type="molecule type" value="Genomic_DNA"/>
</dbReference>
<protein>
    <submittedName>
        <fullName evidence="3">Uncharacterized protein</fullName>
    </submittedName>
</protein>
<organism evidence="3 4">
    <name type="scientific">Meloidogyne graminicola</name>
    <dbReference type="NCBI Taxonomy" id="189291"/>
    <lineage>
        <taxon>Eukaryota</taxon>
        <taxon>Metazoa</taxon>
        <taxon>Ecdysozoa</taxon>
        <taxon>Nematoda</taxon>
        <taxon>Chromadorea</taxon>
        <taxon>Rhabditida</taxon>
        <taxon>Tylenchina</taxon>
        <taxon>Tylenchomorpha</taxon>
        <taxon>Tylenchoidea</taxon>
        <taxon>Meloidogynidae</taxon>
        <taxon>Meloidogyninae</taxon>
        <taxon>Meloidogyne</taxon>
    </lineage>
</organism>
<sequence>MKLFILLLFFAIFGFITNVISVDEKVEDPKPPMPQAESTSPNQKGKTTTLGDLLKQEAAESKEKLNKKTVRFADEVGTSSSQETTLEEILNKRIETLKRNVDKKKDTKFDEFRKKVNGFYKKRSGGKMKIETKNKKEIIKIFNELKENELIKEIDQFKENNLHFNNMEEYTNMFEKLKLIAANDNDILIIETFLDILKFCATIKHEFKDKIVRGFLKDKKDQRKKYDDYCKKLLPDARDILNAVDLEYKYGTFTIKINKQKKNKGFKKIFSKISCKKNVESDVVEQNRALYDWLGEEEDVILDVEEIASSSTNYDLDPIKEEESDYDDNEIQPAN</sequence>
<feature type="compositionally biased region" description="Polar residues" evidence="1">
    <location>
        <begin position="36"/>
        <end position="48"/>
    </location>
</feature>
<evidence type="ECO:0000313" key="4">
    <source>
        <dbReference type="Proteomes" id="UP000605970"/>
    </source>
</evidence>